<proteinExistence type="inferred from homology"/>
<keyword evidence="7 8" id="KW-0472">Membrane</keyword>
<dbReference type="PANTHER" id="PTHR36838">
    <property type="entry name" value="AUXIN EFFLUX CARRIER FAMILY PROTEIN"/>
    <property type="match status" value="1"/>
</dbReference>
<dbReference type="GO" id="GO:0005886">
    <property type="term" value="C:plasma membrane"/>
    <property type="evidence" value="ECO:0007669"/>
    <property type="project" value="UniProtKB-SubCell"/>
</dbReference>
<feature type="transmembrane region" description="Helical" evidence="8">
    <location>
        <begin position="186"/>
        <end position="206"/>
    </location>
</feature>
<evidence type="ECO:0000256" key="2">
    <source>
        <dbReference type="ARBA" id="ARBA00010145"/>
    </source>
</evidence>
<feature type="transmembrane region" description="Helical" evidence="8">
    <location>
        <begin position="218"/>
        <end position="239"/>
    </location>
</feature>
<evidence type="ECO:0000313" key="10">
    <source>
        <dbReference type="Proteomes" id="UP000240974"/>
    </source>
</evidence>
<evidence type="ECO:0000256" key="1">
    <source>
        <dbReference type="ARBA" id="ARBA00004651"/>
    </source>
</evidence>
<sequence>MSVYLVINKILQLFMMIVLGFILGKMKDFDESFIDKMNRFVLNITMPCLIISSVSANKNGIPYQDLFLSMIILIIILPIFAYLCLKISSLKDKSLYLFMIIYPNVGFIGFPLLQSLFGKQSLLLTALINMPFNLSLFTLGMMIMSNNKSFQIKKLITPGIIASLIAVLLYIFSISLPETLLQPIQLIGNMTTPLAMIIIGATLSKYPIKKILLDRKIYLFTIFIDLIIPMIFSPLVHFLIKDTMIQAMTMIILGMPVANGAVLFAKRYQQNEFLAAKTVFLSTLLSIITIPVVALCFI</sequence>
<evidence type="ECO:0000256" key="3">
    <source>
        <dbReference type="ARBA" id="ARBA00022448"/>
    </source>
</evidence>
<feature type="transmembrane region" description="Helical" evidence="8">
    <location>
        <begin position="245"/>
        <end position="265"/>
    </location>
</feature>
<dbReference type="Proteomes" id="UP000240974">
    <property type="component" value="Unassembled WGS sequence"/>
</dbReference>
<feature type="transmembrane region" description="Helical" evidence="8">
    <location>
        <begin position="274"/>
        <end position="295"/>
    </location>
</feature>
<evidence type="ECO:0000256" key="7">
    <source>
        <dbReference type="ARBA" id="ARBA00023136"/>
    </source>
</evidence>
<keyword evidence="3" id="KW-0813">Transport</keyword>
<keyword evidence="5 8" id="KW-0812">Transmembrane</keyword>
<evidence type="ECO:0000313" key="9">
    <source>
        <dbReference type="EMBL" id="PST40128.1"/>
    </source>
</evidence>
<keyword evidence="6 8" id="KW-1133">Transmembrane helix</keyword>
<dbReference type="RefSeq" id="WP_107030136.1">
    <property type="nucleotide sequence ID" value="NZ_PYLQ01000013.1"/>
</dbReference>
<feature type="transmembrane region" description="Helical" evidence="8">
    <location>
        <begin position="66"/>
        <end position="85"/>
    </location>
</feature>
<keyword evidence="4" id="KW-1003">Cell membrane</keyword>
<dbReference type="PANTHER" id="PTHR36838:SF1">
    <property type="entry name" value="SLR1864 PROTEIN"/>
    <property type="match status" value="1"/>
</dbReference>
<evidence type="ECO:0000256" key="6">
    <source>
        <dbReference type="ARBA" id="ARBA00022989"/>
    </source>
</evidence>
<dbReference type="AlphaFoldDB" id="A0A2T3FXX1"/>
<dbReference type="InterPro" id="IPR004776">
    <property type="entry name" value="Mem_transp_PIN-like"/>
</dbReference>
<comment type="similarity">
    <text evidence="2">Belongs to the auxin efflux carrier (TC 2.A.69) family.</text>
</comment>
<feature type="transmembrane region" description="Helical" evidence="8">
    <location>
        <begin position="123"/>
        <end position="143"/>
    </location>
</feature>
<reference evidence="9 10" key="1">
    <citation type="journal article" date="2019" name="Int. J. Syst. Evol. Microbiol.">
        <title>Faecalibacillus intestinalis gen. nov., sp. nov. and Faecalibacillus faecis sp. nov., isolated from human faeces.</title>
        <authorList>
            <person name="Seo B."/>
            <person name="Jeon K."/>
            <person name="Baek I."/>
            <person name="Lee Y.M."/>
            <person name="Baek K."/>
            <person name="Ko G."/>
        </authorList>
    </citation>
    <scope>NUCLEOTIDE SEQUENCE [LARGE SCALE GENOMIC DNA]</scope>
    <source>
        <strain evidence="9 10">SNUG30099</strain>
    </source>
</reference>
<organism evidence="9 10">
    <name type="scientific">Faecalibacillus intestinalis</name>
    <dbReference type="NCBI Taxonomy" id="1982626"/>
    <lineage>
        <taxon>Bacteria</taxon>
        <taxon>Bacillati</taxon>
        <taxon>Bacillota</taxon>
        <taxon>Erysipelotrichia</taxon>
        <taxon>Erysipelotrichales</taxon>
        <taxon>Coprobacillaceae</taxon>
        <taxon>Faecalibacillus</taxon>
    </lineage>
</organism>
<keyword evidence="10" id="KW-1185">Reference proteome</keyword>
<dbReference type="Pfam" id="PF03547">
    <property type="entry name" value="Mem_trans"/>
    <property type="match status" value="1"/>
</dbReference>
<protein>
    <submittedName>
        <fullName evidence="9">Transporter</fullName>
    </submittedName>
</protein>
<dbReference type="Gene3D" id="1.20.1530.20">
    <property type="match status" value="1"/>
</dbReference>
<feature type="transmembrane region" description="Helical" evidence="8">
    <location>
        <begin position="155"/>
        <end position="174"/>
    </location>
</feature>
<feature type="transmembrane region" description="Helical" evidence="8">
    <location>
        <begin position="6"/>
        <end position="24"/>
    </location>
</feature>
<dbReference type="EMBL" id="PYLQ01000013">
    <property type="protein sequence ID" value="PST40128.1"/>
    <property type="molecule type" value="Genomic_DNA"/>
</dbReference>
<accession>A0A2T3FXX1</accession>
<evidence type="ECO:0000256" key="4">
    <source>
        <dbReference type="ARBA" id="ARBA00022475"/>
    </source>
</evidence>
<feature type="transmembrane region" description="Helical" evidence="8">
    <location>
        <begin position="36"/>
        <end position="54"/>
    </location>
</feature>
<dbReference type="GO" id="GO:0055085">
    <property type="term" value="P:transmembrane transport"/>
    <property type="evidence" value="ECO:0007669"/>
    <property type="project" value="InterPro"/>
</dbReference>
<evidence type="ECO:0000256" key="8">
    <source>
        <dbReference type="SAM" id="Phobius"/>
    </source>
</evidence>
<evidence type="ECO:0000256" key="5">
    <source>
        <dbReference type="ARBA" id="ARBA00022692"/>
    </source>
</evidence>
<gene>
    <name evidence="9" type="ORF">C7U54_09525</name>
</gene>
<comment type="caution">
    <text evidence="9">The sequence shown here is derived from an EMBL/GenBank/DDBJ whole genome shotgun (WGS) entry which is preliminary data.</text>
</comment>
<feature type="transmembrane region" description="Helical" evidence="8">
    <location>
        <begin position="97"/>
        <end position="117"/>
    </location>
</feature>
<name>A0A2T3FXX1_9FIRM</name>
<dbReference type="InterPro" id="IPR038770">
    <property type="entry name" value="Na+/solute_symporter_sf"/>
</dbReference>
<comment type="subcellular location">
    <subcellularLocation>
        <location evidence="1">Cell membrane</location>
        <topology evidence="1">Multi-pass membrane protein</topology>
    </subcellularLocation>
</comment>